<proteinExistence type="predicted"/>
<dbReference type="InterPro" id="IPR029058">
    <property type="entry name" value="AB_hydrolase_fold"/>
</dbReference>
<protein>
    <submittedName>
        <fullName evidence="2">Alpha/beta hydrolase</fullName>
    </submittedName>
</protein>
<gene>
    <name evidence="2" type="ORF">N1032_04380</name>
</gene>
<reference evidence="2" key="1">
    <citation type="submission" date="2022-08" db="EMBL/GenBank/DDBJ databases">
        <authorList>
            <person name="Deng Y."/>
            <person name="Han X.-F."/>
            <person name="Zhang Y.-Q."/>
        </authorList>
    </citation>
    <scope>NUCLEOTIDE SEQUENCE</scope>
    <source>
        <strain evidence="2">CPCC 203386</strain>
    </source>
</reference>
<dbReference type="Pfam" id="PF12697">
    <property type="entry name" value="Abhydrolase_6"/>
    <property type="match status" value="1"/>
</dbReference>
<dbReference type="PANTHER" id="PTHR43798:SF33">
    <property type="entry name" value="HYDROLASE, PUTATIVE (AFU_ORTHOLOGUE AFUA_2G14860)-RELATED"/>
    <property type="match status" value="1"/>
</dbReference>
<dbReference type="GO" id="GO:0016787">
    <property type="term" value="F:hydrolase activity"/>
    <property type="evidence" value="ECO:0007669"/>
    <property type="project" value="UniProtKB-KW"/>
</dbReference>
<accession>A0ABT2GYE2</accession>
<name>A0ABT2GYE2_9MICO</name>
<dbReference type="Proteomes" id="UP001165586">
    <property type="component" value="Unassembled WGS sequence"/>
</dbReference>
<dbReference type="InterPro" id="IPR050266">
    <property type="entry name" value="AB_hydrolase_sf"/>
</dbReference>
<evidence type="ECO:0000259" key="1">
    <source>
        <dbReference type="Pfam" id="PF12697"/>
    </source>
</evidence>
<dbReference type="Gene3D" id="3.40.50.1820">
    <property type="entry name" value="alpha/beta hydrolase"/>
    <property type="match status" value="1"/>
</dbReference>
<evidence type="ECO:0000313" key="3">
    <source>
        <dbReference type="Proteomes" id="UP001165586"/>
    </source>
</evidence>
<organism evidence="2 3">
    <name type="scientific">Herbiconiux daphne</name>
    <dbReference type="NCBI Taxonomy" id="2970914"/>
    <lineage>
        <taxon>Bacteria</taxon>
        <taxon>Bacillati</taxon>
        <taxon>Actinomycetota</taxon>
        <taxon>Actinomycetes</taxon>
        <taxon>Micrococcales</taxon>
        <taxon>Microbacteriaceae</taxon>
        <taxon>Herbiconiux</taxon>
    </lineage>
</organism>
<keyword evidence="2" id="KW-0378">Hydrolase</keyword>
<dbReference type="PANTHER" id="PTHR43798">
    <property type="entry name" value="MONOACYLGLYCEROL LIPASE"/>
    <property type="match status" value="1"/>
</dbReference>
<dbReference type="EMBL" id="JANLCJ010000001">
    <property type="protein sequence ID" value="MCS5732978.1"/>
    <property type="molecule type" value="Genomic_DNA"/>
</dbReference>
<comment type="caution">
    <text evidence="2">The sequence shown here is derived from an EMBL/GenBank/DDBJ whole genome shotgun (WGS) entry which is preliminary data.</text>
</comment>
<evidence type="ECO:0000313" key="2">
    <source>
        <dbReference type="EMBL" id="MCS5732978.1"/>
    </source>
</evidence>
<dbReference type="RefSeq" id="WP_259537706.1">
    <property type="nucleotide sequence ID" value="NZ_JANLCJ010000001.1"/>
</dbReference>
<keyword evidence="3" id="KW-1185">Reference proteome</keyword>
<feature type="domain" description="AB hydrolase-1" evidence="1">
    <location>
        <begin position="28"/>
        <end position="253"/>
    </location>
</feature>
<dbReference type="InterPro" id="IPR000073">
    <property type="entry name" value="AB_hydrolase_1"/>
</dbReference>
<sequence>MTSNPPAPFAVRLPTLRWGAPDARPAALLLHGLGSSAGTWWRVASALAEAGWSVTAPDLRGHGASPRTTRYALADHAADVAALIPSHDGPWDLVIGHSLGGAVATVTAEAHARWARALLLVDPVFSVLPSDVEALVADLLGDLDQTDPAALLQKNPRWQLEDAVQKANAVRLVSAFVIEHTVRDNSEWQLEPVAARIPASVAVRVLAADPALGASFSAAEGDRLTVAAGDFGYTVVAGAGHSVQRDDPERVVAEALRLVG</sequence>
<dbReference type="SUPFAM" id="SSF53474">
    <property type="entry name" value="alpha/beta-Hydrolases"/>
    <property type="match status" value="1"/>
</dbReference>